<feature type="region of interest" description="Disordered" evidence="1">
    <location>
        <begin position="119"/>
        <end position="142"/>
    </location>
</feature>
<dbReference type="KEGG" id="nft:FBF37_01590"/>
<keyword evidence="2" id="KW-0472">Membrane</keyword>
<keyword evidence="2" id="KW-0812">Transmembrane</keyword>
<feature type="compositionally biased region" description="Polar residues" evidence="1">
    <location>
        <begin position="44"/>
        <end position="65"/>
    </location>
</feature>
<evidence type="ECO:0000256" key="1">
    <source>
        <dbReference type="SAM" id="MobiDB-lite"/>
    </source>
</evidence>
<proteinExistence type="predicted"/>
<dbReference type="EMBL" id="CP040004">
    <property type="protein sequence ID" value="QCT42162.1"/>
    <property type="molecule type" value="Genomic_DNA"/>
</dbReference>
<sequence length="142" mass="14773">MREGNKFSIENDSGLWRKKVGVVLGTVASAALALSGCGAPISETAPTATTEGSTISPELDSTNQPNIDWQTVDQNCLDEPDCKRAISSVEKGCDGTTLLYKYYNYYGQGGITAVPNSPECTASQAPESSPTPVATAIPTPAG</sequence>
<dbReference type="Proteomes" id="UP000310639">
    <property type="component" value="Chromosome"/>
</dbReference>
<reference evidence="3 4" key="1">
    <citation type="submission" date="2019-04" db="EMBL/GenBank/DDBJ databases">
        <title>Saccharibacteria TM7 genomes.</title>
        <authorList>
            <person name="Bor B."/>
            <person name="He X."/>
            <person name="Chen T."/>
            <person name="Dewhirst F.E."/>
        </authorList>
    </citation>
    <scope>NUCLEOTIDE SEQUENCE [LARGE SCALE GENOMIC DNA]</scope>
    <source>
        <strain evidence="3 4">BB001</strain>
    </source>
</reference>
<gene>
    <name evidence="3" type="ORF">FBF37_01590</name>
</gene>
<dbReference type="AlphaFoldDB" id="A0A4P9A300"/>
<evidence type="ECO:0000313" key="3">
    <source>
        <dbReference type="EMBL" id="QCT42162.1"/>
    </source>
</evidence>
<dbReference type="RefSeq" id="WP_138078848.1">
    <property type="nucleotide sequence ID" value="NZ_CP040004.1"/>
</dbReference>
<feature type="compositionally biased region" description="Low complexity" evidence="1">
    <location>
        <begin position="130"/>
        <end position="142"/>
    </location>
</feature>
<keyword evidence="4" id="KW-1185">Reference proteome</keyword>
<feature type="transmembrane region" description="Helical" evidence="2">
    <location>
        <begin position="20"/>
        <end position="41"/>
    </location>
</feature>
<feature type="compositionally biased region" description="Polar residues" evidence="1">
    <location>
        <begin position="119"/>
        <end position="128"/>
    </location>
</feature>
<dbReference type="OrthoDB" id="9912473at2"/>
<evidence type="ECO:0000256" key="2">
    <source>
        <dbReference type="SAM" id="Phobius"/>
    </source>
</evidence>
<accession>A0A4P9A300</accession>
<evidence type="ECO:0000313" key="4">
    <source>
        <dbReference type="Proteomes" id="UP000310639"/>
    </source>
</evidence>
<feature type="region of interest" description="Disordered" evidence="1">
    <location>
        <begin position="42"/>
        <end position="65"/>
    </location>
</feature>
<keyword evidence="2" id="KW-1133">Transmembrane helix</keyword>
<protein>
    <submittedName>
        <fullName evidence="3">Uncharacterized protein</fullName>
    </submittedName>
</protein>
<name>A0A4P9A300_9BACT</name>
<organism evidence="3 4">
    <name type="scientific">Candidatus Nanosynbacter featherlites</name>
    <dbReference type="NCBI Taxonomy" id="2572088"/>
    <lineage>
        <taxon>Bacteria</taxon>
        <taxon>Candidatus Saccharimonadota</taxon>
        <taxon>Candidatus Saccharimonadia</taxon>
        <taxon>Candidatus Nanosynbacterales</taxon>
        <taxon>Candidatus Nanosynbacteraceae</taxon>
        <taxon>Candidatus Nanosynbacter</taxon>
    </lineage>
</organism>